<dbReference type="Pfam" id="PF03706">
    <property type="entry name" value="LPG_synthase_TM"/>
    <property type="match status" value="1"/>
</dbReference>
<comment type="subcellular location">
    <subcellularLocation>
        <location evidence="1">Cell membrane</location>
        <topology evidence="1">Multi-pass membrane protein</topology>
    </subcellularLocation>
</comment>
<protein>
    <submittedName>
        <fullName evidence="7">Putative integral membrane protein</fullName>
    </submittedName>
</protein>
<evidence type="ECO:0000256" key="5">
    <source>
        <dbReference type="ARBA" id="ARBA00023136"/>
    </source>
</evidence>
<feature type="transmembrane region" description="Helical" evidence="6">
    <location>
        <begin position="40"/>
        <end position="58"/>
    </location>
</feature>
<evidence type="ECO:0000256" key="3">
    <source>
        <dbReference type="ARBA" id="ARBA00022692"/>
    </source>
</evidence>
<dbReference type="PANTHER" id="PTHR40277:SF1">
    <property type="entry name" value="BLL5419 PROTEIN"/>
    <property type="match status" value="1"/>
</dbReference>
<evidence type="ECO:0000256" key="1">
    <source>
        <dbReference type="ARBA" id="ARBA00004651"/>
    </source>
</evidence>
<evidence type="ECO:0000256" key="2">
    <source>
        <dbReference type="ARBA" id="ARBA00022475"/>
    </source>
</evidence>
<dbReference type="HOGENOM" id="CLU_758402_0_0_0"/>
<keyword evidence="3 6" id="KW-0812">Transmembrane</keyword>
<feature type="transmembrane region" description="Helical" evidence="6">
    <location>
        <begin position="283"/>
        <end position="307"/>
    </location>
</feature>
<feature type="transmembrane region" description="Helical" evidence="6">
    <location>
        <begin position="247"/>
        <end position="271"/>
    </location>
</feature>
<keyword evidence="2" id="KW-1003">Cell membrane</keyword>
<dbReference type="PANTHER" id="PTHR40277">
    <property type="entry name" value="BLL5419 PROTEIN"/>
    <property type="match status" value="1"/>
</dbReference>
<name>L0DH69_SINAD</name>
<feature type="transmembrane region" description="Helical" evidence="6">
    <location>
        <begin position="78"/>
        <end position="97"/>
    </location>
</feature>
<dbReference type="AlphaFoldDB" id="L0DH69"/>
<dbReference type="InterPro" id="IPR022791">
    <property type="entry name" value="L-PG_synthase/AglD"/>
</dbReference>
<keyword evidence="4 6" id="KW-1133">Transmembrane helix</keyword>
<dbReference type="GO" id="GO:0005886">
    <property type="term" value="C:plasma membrane"/>
    <property type="evidence" value="ECO:0007669"/>
    <property type="project" value="UniProtKB-SubCell"/>
</dbReference>
<organism evidence="7 8">
    <name type="scientific">Singulisphaera acidiphila (strain ATCC BAA-1392 / DSM 18658 / VKM B-2454 / MOB10)</name>
    <dbReference type="NCBI Taxonomy" id="886293"/>
    <lineage>
        <taxon>Bacteria</taxon>
        <taxon>Pseudomonadati</taxon>
        <taxon>Planctomycetota</taxon>
        <taxon>Planctomycetia</taxon>
        <taxon>Isosphaerales</taxon>
        <taxon>Isosphaeraceae</taxon>
        <taxon>Singulisphaera</taxon>
    </lineage>
</organism>
<keyword evidence="5 6" id="KW-0472">Membrane</keyword>
<accession>L0DH69</accession>
<evidence type="ECO:0000256" key="6">
    <source>
        <dbReference type="SAM" id="Phobius"/>
    </source>
</evidence>
<feature type="transmembrane region" description="Helical" evidence="6">
    <location>
        <begin position="328"/>
        <end position="346"/>
    </location>
</feature>
<evidence type="ECO:0000256" key="4">
    <source>
        <dbReference type="ARBA" id="ARBA00022989"/>
    </source>
</evidence>
<keyword evidence="8" id="KW-1185">Reference proteome</keyword>
<sequence length="365" mass="38617">MLKMSPCGGKELRALIDDAILGTVSAVPDSNPPRKGLKRLLRVASYGLGFGLLGWALWRNQGSVREVIGRRPNLYDLALALVLGEIALLSTFARWYLLARVQGVPLTFRQAVRIGFLGHASELVVPGQLGGDVVKVAAFCRGEGEGRQDRKRAPGIASVLFDRVTGVFGLFLLVSLMGTLQWSTAAVAVRRLIEVVWLVTGAGLIGFAVLFLPATAVFLRRILGEGGLPGKLAGLWDAAAAYRGHPLAVVMALAMAMASHAFYAFSFYAVIRALFPIAPPLTTSLVIIPLILFTAIVPLPFGALGVGEEVSGELFRMIGHSIGTPAMLGARCVGLGLSCLSVLISLSSTRGPLAPERQAEGPDPS</sequence>
<feature type="transmembrane region" description="Helical" evidence="6">
    <location>
        <begin position="195"/>
        <end position="219"/>
    </location>
</feature>
<feature type="transmembrane region" description="Helical" evidence="6">
    <location>
        <begin position="160"/>
        <end position="183"/>
    </location>
</feature>
<dbReference type="STRING" id="886293.Sinac_3935"/>
<dbReference type="EMBL" id="CP003364">
    <property type="protein sequence ID" value="AGA28163.1"/>
    <property type="molecule type" value="Genomic_DNA"/>
</dbReference>
<gene>
    <name evidence="7" type="ordered locus">Sinac_3935</name>
</gene>
<dbReference type="Proteomes" id="UP000010798">
    <property type="component" value="Chromosome"/>
</dbReference>
<proteinExistence type="predicted"/>
<evidence type="ECO:0000313" key="8">
    <source>
        <dbReference type="Proteomes" id="UP000010798"/>
    </source>
</evidence>
<dbReference type="eggNOG" id="COG0392">
    <property type="taxonomic scope" value="Bacteria"/>
</dbReference>
<evidence type="ECO:0000313" key="7">
    <source>
        <dbReference type="EMBL" id="AGA28163.1"/>
    </source>
</evidence>
<dbReference type="KEGG" id="saci:Sinac_3935"/>
<reference evidence="7 8" key="1">
    <citation type="submission" date="2012-02" db="EMBL/GenBank/DDBJ databases">
        <title>Complete sequence of chromosome of Singulisphaera acidiphila DSM 18658.</title>
        <authorList>
            <consortium name="US DOE Joint Genome Institute (JGI-PGF)"/>
            <person name="Lucas S."/>
            <person name="Copeland A."/>
            <person name="Lapidus A."/>
            <person name="Glavina del Rio T."/>
            <person name="Dalin E."/>
            <person name="Tice H."/>
            <person name="Bruce D."/>
            <person name="Goodwin L."/>
            <person name="Pitluck S."/>
            <person name="Peters L."/>
            <person name="Ovchinnikova G."/>
            <person name="Chertkov O."/>
            <person name="Kyrpides N."/>
            <person name="Mavromatis K."/>
            <person name="Ivanova N."/>
            <person name="Brettin T."/>
            <person name="Detter J.C."/>
            <person name="Han C."/>
            <person name="Larimer F."/>
            <person name="Land M."/>
            <person name="Hauser L."/>
            <person name="Markowitz V."/>
            <person name="Cheng J.-F."/>
            <person name="Hugenholtz P."/>
            <person name="Woyke T."/>
            <person name="Wu D."/>
            <person name="Tindall B."/>
            <person name="Pomrenke H."/>
            <person name="Brambilla E."/>
            <person name="Klenk H.-P."/>
            <person name="Eisen J.A."/>
        </authorList>
    </citation>
    <scope>NUCLEOTIDE SEQUENCE [LARGE SCALE GENOMIC DNA]</scope>
    <source>
        <strain evidence="8">ATCC BAA-1392 / DSM 18658 / VKM B-2454 / MOB10</strain>
    </source>
</reference>